<sequence length="186" mass="21758">MKQSMKKRVRVKQKLKEFKETRGVESLFLLIFCIILSLYVNDVNAGEINPDINDLLSSEVGTRTCLIYTLYNESRGESDMANIMVLNVIFNRVKSDHFPNTPCGVVKQDKQFSYLFDGKSDKMRNLKQVKRLIKLVDNYLMNKKLFLSLSEKVDHYHTNNINPVWSKSKRMKKVAVIDNHTFYVRN</sequence>
<dbReference type="Gene3D" id="1.10.10.2520">
    <property type="entry name" value="Cell wall hydrolase SleB, domain 1"/>
    <property type="match status" value="1"/>
</dbReference>
<dbReference type="InterPro" id="IPR042047">
    <property type="entry name" value="SleB_dom1"/>
</dbReference>
<organism evidence="2">
    <name type="scientific">Staphylococcus phage vB_VibM_10AMN12</name>
    <dbReference type="NCBI Taxonomy" id="3076785"/>
    <lineage>
        <taxon>Viruses</taxon>
        <taxon>Duplodnaviria</taxon>
        <taxon>Heunggongvirae</taxon>
        <taxon>Uroviricota</taxon>
        <taxon>Caudoviricetes</taxon>
    </lineage>
</organism>
<dbReference type="InterPro" id="IPR011105">
    <property type="entry name" value="Cell_wall_hydrolase_SleB"/>
</dbReference>
<evidence type="ECO:0000259" key="1">
    <source>
        <dbReference type="Pfam" id="PF07486"/>
    </source>
</evidence>
<evidence type="ECO:0000313" key="2">
    <source>
        <dbReference type="EMBL" id="WNO47549.1"/>
    </source>
</evidence>
<dbReference type="Pfam" id="PF07486">
    <property type="entry name" value="Hydrolase_2"/>
    <property type="match status" value="1"/>
</dbReference>
<name>A0AA96KTQ1_9CAUD</name>
<protein>
    <recommendedName>
        <fullName evidence="1">Cell wall hydrolase SleB domain-containing protein</fullName>
    </recommendedName>
</protein>
<dbReference type="GO" id="GO:0016787">
    <property type="term" value="F:hydrolase activity"/>
    <property type="evidence" value="ECO:0007669"/>
    <property type="project" value="InterPro"/>
</dbReference>
<accession>A0AA96KTQ1</accession>
<feature type="domain" description="Cell wall hydrolase SleB" evidence="1">
    <location>
        <begin position="76"/>
        <end position="183"/>
    </location>
</feature>
<reference evidence="2" key="1">
    <citation type="submission" date="2023-08" db="EMBL/GenBank/DDBJ databases">
        <authorList>
            <person name="Nazir A."/>
        </authorList>
    </citation>
    <scope>NUCLEOTIDE SEQUENCE</scope>
</reference>
<dbReference type="EMBL" id="OR481006">
    <property type="protein sequence ID" value="WNO47549.1"/>
    <property type="molecule type" value="Genomic_DNA"/>
</dbReference>
<proteinExistence type="predicted"/>